<keyword evidence="7" id="KW-1185">Reference proteome</keyword>
<evidence type="ECO:0000313" key="7">
    <source>
        <dbReference type="Proteomes" id="UP000886998"/>
    </source>
</evidence>
<evidence type="ECO:0000256" key="1">
    <source>
        <dbReference type="ARBA" id="ARBA00004613"/>
    </source>
</evidence>
<comment type="similarity">
    <text evidence="2">Belongs to the granulin family.</text>
</comment>
<dbReference type="InterPro" id="IPR039036">
    <property type="entry name" value="Granulin_fam"/>
</dbReference>
<dbReference type="Gene3D" id="2.10.25.160">
    <property type="entry name" value="Granulin"/>
    <property type="match status" value="2"/>
</dbReference>
<dbReference type="Pfam" id="PF00396">
    <property type="entry name" value="Granulin"/>
    <property type="match status" value="2"/>
</dbReference>
<keyword evidence="4" id="KW-1015">Disulfide bond</keyword>
<dbReference type="OrthoDB" id="6432971at2759"/>
<reference evidence="6" key="1">
    <citation type="submission" date="2020-08" db="EMBL/GenBank/DDBJ databases">
        <title>Multicomponent nature underlies the extraordinary mechanical properties of spider dragline silk.</title>
        <authorList>
            <person name="Kono N."/>
            <person name="Nakamura H."/>
            <person name="Mori M."/>
            <person name="Yoshida Y."/>
            <person name="Ohtoshi R."/>
            <person name="Malay A.D."/>
            <person name="Moran D.A.P."/>
            <person name="Tomita M."/>
            <person name="Numata K."/>
            <person name="Arakawa K."/>
        </authorList>
    </citation>
    <scope>NUCLEOTIDE SEQUENCE</scope>
</reference>
<dbReference type="PROSITE" id="PS00799">
    <property type="entry name" value="GRANULINS"/>
    <property type="match status" value="1"/>
</dbReference>
<dbReference type="InterPro" id="IPR037277">
    <property type="entry name" value="Granulin_sf"/>
</dbReference>
<dbReference type="PANTHER" id="PTHR12274">
    <property type="entry name" value="GRANULIN"/>
    <property type="match status" value="1"/>
</dbReference>
<evidence type="ECO:0000256" key="4">
    <source>
        <dbReference type="ARBA" id="ARBA00023157"/>
    </source>
</evidence>
<dbReference type="SMART" id="SM00277">
    <property type="entry name" value="GRAN"/>
    <property type="match status" value="2"/>
</dbReference>
<dbReference type="InterPro" id="IPR000118">
    <property type="entry name" value="Granulin"/>
</dbReference>
<comment type="caution">
    <text evidence="6">The sequence shown here is derived from an EMBL/GenBank/DDBJ whole genome shotgun (WGS) entry which is preliminary data.</text>
</comment>
<accession>A0A8X6IWE1</accession>
<keyword evidence="3" id="KW-0964">Secreted</keyword>
<gene>
    <name evidence="6" type="ORF">TNIN_114631</name>
</gene>
<dbReference type="Proteomes" id="UP000886998">
    <property type="component" value="Unassembled WGS sequence"/>
</dbReference>
<name>A0A8X6IWE1_9ARAC</name>
<dbReference type="GO" id="GO:0005576">
    <property type="term" value="C:extracellular region"/>
    <property type="evidence" value="ECO:0007669"/>
    <property type="project" value="UniProtKB-SubCell"/>
</dbReference>
<protein>
    <recommendedName>
        <fullName evidence="5">Granulins domain-containing protein</fullName>
    </recommendedName>
</protein>
<dbReference type="PANTHER" id="PTHR12274:SF3">
    <property type="entry name" value="PROGRANULIN"/>
    <property type="match status" value="1"/>
</dbReference>
<comment type="subcellular location">
    <subcellularLocation>
        <location evidence="1">Secreted</location>
    </subcellularLocation>
</comment>
<evidence type="ECO:0000259" key="5">
    <source>
        <dbReference type="PROSITE" id="PS00799"/>
    </source>
</evidence>
<evidence type="ECO:0000313" key="6">
    <source>
        <dbReference type="EMBL" id="GFS62228.1"/>
    </source>
</evidence>
<dbReference type="EMBL" id="BMAV01027781">
    <property type="protein sequence ID" value="GFS62228.1"/>
    <property type="molecule type" value="Genomic_DNA"/>
</dbReference>
<evidence type="ECO:0000256" key="3">
    <source>
        <dbReference type="ARBA" id="ARBA00022525"/>
    </source>
</evidence>
<organism evidence="6 7">
    <name type="scientific">Trichonephila inaurata madagascariensis</name>
    <dbReference type="NCBI Taxonomy" id="2747483"/>
    <lineage>
        <taxon>Eukaryota</taxon>
        <taxon>Metazoa</taxon>
        <taxon>Ecdysozoa</taxon>
        <taxon>Arthropoda</taxon>
        <taxon>Chelicerata</taxon>
        <taxon>Arachnida</taxon>
        <taxon>Araneae</taxon>
        <taxon>Araneomorphae</taxon>
        <taxon>Entelegynae</taxon>
        <taxon>Araneoidea</taxon>
        <taxon>Nephilidae</taxon>
        <taxon>Trichonephila</taxon>
        <taxon>Trichonephila inaurata</taxon>
    </lineage>
</organism>
<proteinExistence type="inferred from homology"/>
<feature type="domain" description="Granulins" evidence="5">
    <location>
        <begin position="85"/>
        <end position="98"/>
    </location>
</feature>
<sequence>MNNIVFACTCFQKYYHLKERNESEHVLEFLCEAKMFVLATLTLLCSITIAFSDCLFGICDPKETCCPALVIGGWTCCPYPNAICCADLEHCCPDGTVCSPDSQSCYPKMLPTVPNQLQKRQGDEYEEDKTITIPARFDFCSEETMCFNSTCCIQEGGDVFDERYGCCPFIDGECCADGKHCCEPTERCSQTSKFCIRRDYSIGPATTFSGFKSLLNILVKMYILAAMACLISGVIGYECDDCDPGEYCTGDYKVKASSLAQR</sequence>
<dbReference type="AlphaFoldDB" id="A0A8X6IWE1"/>
<evidence type="ECO:0000256" key="2">
    <source>
        <dbReference type="ARBA" id="ARBA00010093"/>
    </source>
</evidence>